<organism evidence="1 2">
    <name type="scientific">Brachionus calyciflorus</name>
    <dbReference type="NCBI Taxonomy" id="104777"/>
    <lineage>
        <taxon>Eukaryota</taxon>
        <taxon>Metazoa</taxon>
        <taxon>Spiralia</taxon>
        <taxon>Gnathifera</taxon>
        <taxon>Rotifera</taxon>
        <taxon>Eurotatoria</taxon>
        <taxon>Monogononta</taxon>
        <taxon>Pseudotrocha</taxon>
        <taxon>Ploima</taxon>
        <taxon>Brachionidae</taxon>
        <taxon>Brachionus</taxon>
    </lineage>
</organism>
<keyword evidence="2" id="KW-1185">Reference proteome</keyword>
<name>A0A814JHI8_9BILA</name>
<evidence type="ECO:0000313" key="1">
    <source>
        <dbReference type="EMBL" id="CAF1037041.1"/>
    </source>
</evidence>
<accession>A0A814JHI8</accession>
<dbReference type="OrthoDB" id="10051448at2759"/>
<dbReference type="AlphaFoldDB" id="A0A814JHI8"/>
<comment type="caution">
    <text evidence="1">The sequence shown here is derived from an EMBL/GenBank/DDBJ whole genome shotgun (WGS) entry which is preliminary data.</text>
</comment>
<sequence>MLNFLKNQGEILNFHFNPDEIVSDFEPAAISAFGHTFPGARMKGCHFHFTQALWKNIQKIGLTKYYNQNQTTRDWLNLFKSLAFLPQEYNQVAFNYIKSSKPRSLKLTKFQNYFESTWFNDRVFKIDLWNPFDTQGPRTNNHVEGYNYKINAFIDFTHPHIYSAITTLKSLETNTSLNYYQ</sequence>
<protein>
    <recommendedName>
        <fullName evidence="3">MULE transposase domain-containing protein</fullName>
    </recommendedName>
</protein>
<proteinExistence type="predicted"/>
<reference evidence="1" key="1">
    <citation type="submission" date="2021-02" db="EMBL/GenBank/DDBJ databases">
        <authorList>
            <person name="Nowell W R."/>
        </authorList>
    </citation>
    <scope>NUCLEOTIDE SEQUENCE</scope>
    <source>
        <strain evidence="1">Ploen Becks lab</strain>
    </source>
</reference>
<gene>
    <name evidence="1" type="ORF">OXX778_LOCUS18165</name>
</gene>
<evidence type="ECO:0000313" key="2">
    <source>
        <dbReference type="Proteomes" id="UP000663879"/>
    </source>
</evidence>
<dbReference type="EMBL" id="CAJNOC010004910">
    <property type="protein sequence ID" value="CAF1037041.1"/>
    <property type="molecule type" value="Genomic_DNA"/>
</dbReference>
<evidence type="ECO:0008006" key="3">
    <source>
        <dbReference type="Google" id="ProtNLM"/>
    </source>
</evidence>
<dbReference type="Proteomes" id="UP000663879">
    <property type="component" value="Unassembled WGS sequence"/>
</dbReference>